<evidence type="ECO:0000313" key="2">
    <source>
        <dbReference type="EMBL" id="ARN80274.1"/>
    </source>
</evidence>
<dbReference type="KEGG" id="mbry:B1812_03335"/>
<keyword evidence="3" id="KW-1185">Reference proteome</keyword>
<feature type="region of interest" description="Disordered" evidence="1">
    <location>
        <begin position="1"/>
        <end position="21"/>
    </location>
</feature>
<dbReference type="Proteomes" id="UP000193978">
    <property type="component" value="Chromosome"/>
</dbReference>
<accession>A0A1W6MRQ5</accession>
<dbReference type="AlphaFoldDB" id="A0A1W6MRQ5"/>
<protein>
    <submittedName>
        <fullName evidence="2">Uncharacterized protein</fullName>
    </submittedName>
</protein>
<proteinExistence type="predicted"/>
<sequence length="90" mass="9972">MCSRRYASSKRGGRKAEFDPPALFYNVSPRKASKNDAKMGFCGAPANYRIISETARGFFAPMPGQGLGKSSPQMRAGPQNRIKYILNKIR</sequence>
<reference evidence="2 3" key="1">
    <citation type="submission" date="2017-02" db="EMBL/GenBank/DDBJ databases">
        <authorList>
            <person name="Peterson S.W."/>
        </authorList>
    </citation>
    <scope>NUCLEOTIDE SEQUENCE [LARGE SCALE GENOMIC DNA]</scope>
    <source>
        <strain evidence="2 3">S285</strain>
    </source>
</reference>
<gene>
    <name evidence="2" type="ORF">B1812_03335</name>
</gene>
<evidence type="ECO:0000256" key="1">
    <source>
        <dbReference type="SAM" id="MobiDB-lite"/>
    </source>
</evidence>
<dbReference type="EMBL" id="CP019948">
    <property type="protein sequence ID" value="ARN80274.1"/>
    <property type="molecule type" value="Genomic_DNA"/>
</dbReference>
<evidence type="ECO:0000313" key="3">
    <source>
        <dbReference type="Proteomes" id="UP000193978"/>
    </source>
</evidence>
<organism evidence="2 3">
    <name type="scientific">Methylocystis bryophila</name>
    <dbReference type="NCBI Taxonomy" id="655015"/>
    <lineage>
        <taxon>Bacteria</taxon>
        <taxon>Pseudomonadati</taxon>
        <taxon>Pseudomonadota</taxon>
        <taxon>Alphaproteobacteria</taxon>
        <taxon>Hyphomicrobiales</taxon>
        <taxon>Methylocystaceae</taxon>
        <taxon>Methylocystis</taxon>
    </lineage>
</organism>
<name>A0A1W6MRQ5_9HYPH</name>